<evidence type="ECO:0000256" key="4">
    <source>
        <dbReference type="ARBA" id="ARBA00023004"/>
    </source>
</evidence>
<dbReference type="InterPro" id="IPR024775">
    <property type="entry name" value="DinB-like"/>
</dbReference>
<dbReference type="Gene3D" id="3.40.50.150">
    <property type="entry name" value="Vaccinia Virus protein VP39"/>
    <property type="match status" value="2"/>
</dbReference>
<dbReference type="AlphaFoldDB" id="A0A4Q1BSF7"/>
<dbReference type="InterPro" id="IPR019257">
    <property type="entry name" value="MeTrfase_dom"/>
</dbReference>
<feature type="domain" description="Histidine-specific methyltransferase SAM-dependent" evidence="8">
    <location>
        <begin position="19"/>
        <end position="93"/>
    </location>
</feature>
<evidence type="ECO:0000256" key="5">
    <source>
        <dbReference type="ARBA" id="ARBA00037882"/>
    </source>
</evidence>
<keyword evidence="11" id="KW-1185">Reference proteome</keyword>
<dbReference type="Pfam" id="PF10017">
    <property type="entry name" value="Methyltransf_33"/>
    <property type="match status" value="3"/>
</dbReference>
<dbReference type="VEuPathDB" id="FungiDB:TREMEDRAFT_42626"/>
<dbReference type="InterPro" id="IPR029063">
    <property type="entry name" value="SAM-dependent_MTases_sf"/>
</dbReference>
<evidence type="ECO:0000259" key="9">
    <source>
        <dbReference type="Pfam" id="PF12867"/>
    </source>
</evidence>
<dbReference type="GO" id="GO:0032259">
    <property type="term" value="P:methylation"/>
    <property type="evidence" value="ECO:0007669"/>
    <property type="project" value="UniProtKB-KW"/>
</dbReference>
<evidence type="ECO:0000313" key="11">
    <source>
        <dbReference type="Proteomes" id="UP000289152"/>
    </source>
</evidence>
<dbReference type="EMBL" id="SDIL01000013">
    <property type="protein sequence ID" value="RXK40959.1"/>
    <property type="molecule type" value="Genomic_DNA"/>
</dbReference>
<evidence type="ECO:0008006" key="12">
    <source>
        <dbReference type="Google" id="ProtNLM"/>
    </source>
</evidence>
<dbReference type="FunCoup" id="A0A4Q1BSF7">
    <property type="interactions" value="10"/>
</dbReference>
<dbReference type="PANTHER" id="PTHR43397:SF1">
    <property type="entry name" value="ERGOTHIONEINE BIOSYNTHESIS PROTEIN 1"/>
    <property type="match status" value="1"/>
</dbReference>
<dbReference type="SUPFAM" id="SSF109854">
    <property type="entry name" value="DinB/YfiT-like putative metalloenzymes"/>
    <property type="match status" value="1"/>
</dbReference>
<keyword evidence="2" id="KW-0808">Transferase</keyword>
<accession>A0A4Q1BSF7</accession>
<gene>
    <name evidence="10" type="ORF">M231_01807</name>
</gene>
<dbReference type="Pfam" id="PF03781">
    <property type="entry name" value="FGE-sulfatase"/>
    <property type="match status" value="1"/>
</dbReference>
<feature type="domain" description="Histidine-specific methyltransferase SAM-dependent" evidence="8">
    <location>
        <begin position="150"/>
        <end position="235"/>
    </location>
</feature>
<dbReference type="Pfam" id="PF12867">
    <property type="entry name" value="DinB_2"/>
    <property type="match status" value="1"/>
</dbReference>
<dbReference type="PANTHER" id="PTHR43397">
    <property type="entry name" value="ERGOTHIONEINE BIOSYNTHESIS PROTEIN 1"/>
    <property type="match status" value="1"/>
</dbReference>
<feature type="compositionally biased region" description="Basic and acidic residues" evidence="6">
    <location>
        <begin position="27"/>
        <end position="39"/>
    </location>
</feature>
<evidence type="ECO:0000259" key="7">
    <source>
        <dbReference type="Pfam" id="PF03781"/>
    </source>
</evidence>
<keyword evidence="4" id="KW-0408">Iron</keyword>
<evidence type="ECO:0000313" key="10">
    <source>
        <dbReference type="EMBL" id="RXK40959.1"/>
    </source>
</evidence>
<feature type="region of interest" description="Disordered" evidence="6">
    <location>
        <begin position="1"/>
        <end position="39"/>
    </location>
</feature>
<evidence type="ECO:0000259" key="8">
    <source>
        <dbReference type="Pfam" id="PF10017"/>
    </source>
</evidence>
<keyword evidence="1" id="KW-0489">Methyltransferase</keyword>
<dbReference type="InterPro" id="IPR051128">
    <property type="entry name" value="EgtD_Methyltrsf_superfamily"/>
</dbReference>
<feature type="domain" description="DinB-like" evidence="9">
    <location>
        <begin position="562"/>
        <end position="693"/>
    </location>
</feature>
<dbReference type="Gene3D" id="3.90.1580.10">
    <property type="entry name" value="paralog of FGE (formylglycine-generating enzyme)"/>
    <property type="match status" value="1"/>
</dbReference>
<reference evidence="10 11" key="1">
    <citation type="submission" date="2016-06" db="EMBL/GenBank/DDBJ databases">
        <title>Evolution of pathogenesis and genome organization in the Tremellales.</title>
        <authorList>
            <person name="Cuomo C."/>
            <person name="Litvintseva A."/>
            <person name="Heitman J."/>
            <person name="Chen Y."/>
            <person name="Sun S."/>
            <person name="Springer D."/>
            <person name="Dromer F."/>
            <person name="Young S."/>
            <person name="Zeng Q."/>
            <person name="Chapman S."/>
            <person name="Gujja S."/>
            <person name="Saif S."/>
            <person name="Birren B."/>
        </authorList>
    </citation>
    <scope>NUCLEOTIDE SEQUENCE [LARGE SCALE GENOMIC DNA]</scope>
    <source>
        <strain evidence="10 11">ATCC 28783</strain>
    </source>
</reference>
<dbReference type="InterPro" id="IPR016187">
    <property type="entry name" value="CTDL_fold"/>
</dbReference>
<dbReference type="Proteomes" id="UP000289152">
    <property type="component" value="Unassembled WGS sequence"/>
</dbReference>
<organism evidence="10 11">
    <name type="scientific">Tremella mesenterica</name>
    <name type="common">Jelly fungus</name>
    <dbReference type="NCBI Taxonomy" id="5217"/>
    <lineage>
        <taxon>Eukaryota</taxon>
        <taxon>Fungi</taxon>
        <taxon>Dikarya</taxon>
        <taxon>Basidiomycota</taxon>
        <taxon>Agaricomycotina</taxon>
        <taxon>Tremellomycetes</taxon>
        <taxon>Tremellales</taxon>
        <taxon>Tremellaceae</taxon>
        <taxon>Tremella</taxon>
    </lineage>
</organism>
<sequence length="984" mass="110586">MPNIHTLPPPSTSGPSLKEQIEQGLTKTEKLIPGEKEEDEKWSYKKTIPTLVLYDEQGLRLYDKITSHAPEYYLFEDELSLLKDHGDEIARAMGFPGKSDEEEERRYRENERAPEKRWRPARWGDTEVGKWNNGVNGEEGLGGGWQKGWDVVELGAGALRKTAHLLTALSSALPNPPANAASLPPPITYHPLDLSRPELNRVLEEMQTVFGPQLEGKVACIGLHGDYDAGLDLIRQGKLGKLRSPTQHNPILQNLDLTPHVPDVDIVLHAKDDLLSYTKDLNLEEEASLPSPRSSTRAITPGLITSPMASAITDDTSDSVSRTWSPIEDDTPSIGSARLPSVDTSPICARPLHLVFLGSSLGNFSREAAGPFLASLPLRQGDTLLLGLDGRPAPGKEGRTKVEVAYNDPAGFTKAFEEHGWDVVRQELGLIDDAGVEFVGRYNEVLGRHEAYFKSKDKQILHLPLSDSDVILDKGELLNIEWSYKYSHLEALQLFSQSNLRVINSWKAPESEYRLWLLERPNVTFNLEMISKPDPNAVAVGKGVPSWEDWNSLWKLWDHITLDMIPSDMLHTKPIDLRHICLFYLGHIPTFLDIHLTRMTNGVHTEPEHFKYIFERGIDPDVEDPTKVHAHSEVPTAQEEWPSLDEILAFRDRVRARVHEIYTQLASGQLEYSRHIGRVLFMTFEHEAMHAETLLYMLIQSPQTRPPTAVALPQFSVLARRWAAEATPNKVITLSGGLLQYGHDDYEADDVKYPTREGWEQHEFGWDNEHPAVSNHVEGFKIDSLPINNSDYRTFLEKKHPGGIPDDAAPVSWVKVDGQWNVRTLYGPVDFDVAGLWPVMGSQKELKEFAEAKGGRLPSEVELRWFLQSEQGPRIAGEGANVGFKNWHPIPPTNTVKDSSGRILHGHNGGVWEWTSTEFVGHEGFIPSVIYPGYSADFFDGKHFVVLGASYTTIPQIASRKSFTNWYQAIYRYSFVGARVAYDL</sequence>
<dbReference type="STRING" id="5217.A0A4Q1BSF7"/>
<dbReference type="InterPro" id="IPR034660">
    <property type="entry name" value="DinB/YfiT-like"/>
</dbReference>
<evidence type="ECO:0000256" key="1">
    <source>
        <dbReference type="ARBA" id="ARBA00022603"/>
    </source>
</evidence>
<comment type="pathway">
    <text evidence="5">Amino-acid biosynthesis; ergothioneine biosynthesis.</text>
</comment>
<dbReference type="InParanoid" id="A0A4Q1BSF7"/>
<dbReference type="OrthoDB" id="659at2759"/>
<protein>
    <recommendedName>
        <fullName evidence="12">Sulfatase-modifying factor enzyme domain-containing protein</fullName>
    </recommendedName>
</protein>
<name>A0A4Q1BSF7_TREME</name>
<evidence type="ECO:0000256" key="3">
    <source>
        <dbReference type="ARBA" id="ARBA00023002"/>
    </source>
</evidence>
<evidence type="ECO:0000256" key="2">
    <source>
        <dbReference type="ARBA" id="ARBA00022679"/>
    </source>
</evidence>
<feature type="region of interest" description="Disordered" evidence="6">
    <location>
        <begin position="285"/>
        <end position="339"/>
    </location>
</feature>
<feature type="domain" description="Sulfatase-modifying factor enzyme-like" evidence="7">
    <location>
        <begin position="730"/>
        <end position="981"/>
    </location>
</feature>
<dbReference type="GO" id="GO:0008168">
    <property type="term" value="F:methyltransferase activity"/>
    <property type="evidence" value="ECO:0007669"/>
    <property type="project" value="UniProtKB-KW"/>
</dbReference>
<feature type="domain" description="Histidine-specific methyltransferase SAM-dependent" evidence="8">
    <location>
        <begin position="348"/>
        <end position="519"/>
    </location>
</feature>
<dbReference type="InterPro" id="IPR042095">
    <property type="entry name" value="SUMF_sf"/>
</dbReference>
<comment type="caution">
    <text evidence="10">The sequence shown here is derived from an EMBL/GenBank/DDBJ whole genome shotgun (WGS) entry which is preliminary data.</text>
</comment>
<keyword evidence="3" id="KW-0560">Oxidoreductase</keyword>
<dbReference type="SUPFAM" id="SSF56436">
    <property type="entry name" value="C-type lectin-like"/>
    <property type="match status" value="1"/>
</dbReference>
<proteinExistence type="predicted"/>
<dbReference type="InterPro" id="IPR005532">
    <property type="entry name" value="SUMF_dom"/>
</dbReference>
<evidence type="ECO:0000256" key="6">
    <source>
        <dbReference type="SAM" id="MobiDB-lite"/>
    </source>
</evidence>